<dbReference type="EMBL" id="RSCD01000034">
    <property type="protein sequence ID" value="RSH80665.1"/>
    <property type="molecule type" value="Genomic_DNA"/>
</dbReference>
<reference evidence="1 2" key="1">
    <citation type="submission" date="2018-11" db="EMBL/GenBank/DDBJ databases">
        <title>Genome sequence of Saitozyma podzolica DSM 27192.</title>
        <authorList>
            <person name="Aliyu H."/>
            <person name="Gorte O."/>
            <person name="Ochsenreither K."/>
        </authorList>
    </citation>
    <scope>NUCLEOTIDE SEQUENCE [LARGE SCALE GENOMIC DNA]</scope>
    <source>
        <strain evidence="1 2">DSM 27192</strain>
    </source>
</reference>
<name>A0A427XPA9_9TREE</name>
<gene>
    <name evidence="1" type="ORF">EHS25_007143</name>
</gene>
<dbReference type="Proteomes" id="UP000279259">
    <property type="component" value="Unassembled WGS sequence"/>
</dbReference>
<sequence>MSLSLRRRTAASTTPSRNLFLLIHHHGPLIKLSIFGNIFEVTTRCVDLHPVGMGAFGLMYPLRFVPHRACTISMSTVSK</sequence>
<evidence type="ECO:0000313" key="1">
    <source>
        <dbReference type="EMBL" id="RSH80665.1"/>
    </source>
</evidence>
<comment type="caution">
    <text evidence="1">The sequence shown here is derived from an EMBL/GenBank/DDBJ whole genome shotgun (WGS) entry which is preliminary data.</text>
</comment>
<dbReference type="AlphaFoldDB" id="A0A427XPA9"/>
<protein>
    <submittedName>
        <fullName evidence="1">Uncharacterized protein</fullName>
    </submittedName>
</protein>
<accession>A0A427XPA9</accession>
<organism evidence="1 2">
    <name type="scientific">Saitozyma podzolica</name>
    <dbReference type="NCBI Taxonomy" id="1890683"/>
    <lineage>
        <taxon>Eukaryota</taxon>
        <taxon>Fungi</taxon>
        <taxon>Dikarya</taxon>
        <taxon>Basidiomycota</taxon>
        <taxon>Agaricomycotina</taxon>
        <taxon>Tremellomycetes</taxon>
        <taxon>Tremellales</taxon>
        <taxon>Trimorphomycetaceae</taxon>
        <taxon>Saitozyma</taxon>
    </lineage>
</organism>
<keyword evidence="2" id="KW-1185">Reference proteome</keyword>
<dbReference type="OrthoDB" id="3227873at2759"/>
<proteinExistence type="predicted"/>
<evidence type="ECO:0000313" key="2">
    <source>
        <dbReference type="Proteomes" id="UP000279259"/>
    </source>
</evidence>